<dbReference type="EMBL" id="CACVKT020005819">
    <property type="protein sequence ID" value="CAC5398115.1"/>
    <property type="molecule type" value="Genomic_DNA"/>
</dbReference>
<evidence type="ECO:0000313" key="2">
    <source>
        <dbReference type="Proteomes" id="UP000507470"/>
    </source>
</evidence>
<organism evidence="1 2">
    <name type="scientific">Mytilus coruscus</name>
    <name type="common">Sea mussel</name>
    <dbReference type="NCBI Taxonomy" id="42192"/>
    <lineage>
        <taxon>Eukaryota</taxon>
        <taxon>Metazoa</taxon>
        <taxon>Spiralia</taxon>
        <taxon>Lophotrochozoa</taxon>
        <taxon>Mollusca</taxon>
        <taxon>Bivalvia</taxon>
        <taxon>Autobranchia</taxon>
        <taxon>Pteriomorphia</taxon>
        <taxon>Mytilida</taxon>
        <taxon>Mytiloidea</taxon>
        <taxon>Mytilidae</taxon>
        <taxon>Mytilinae</taxon>
        <taxon>Mytilus</taxon>
    </lineage>
</organism>
<accession>A0A6J8CQA9</accession>
<gene>
    <name evidence="1" type="ORF">MCOR_32512</name>
</gene>
<name>A0A6J8CQA9_MYTCO</name>
<dbReference type="Proteomes" id="UP000507470">
    <property type="component" value="Unassembled WGS sequence"/>
</dbReference>
<evidence type="ECO:0000313" key="1">
    <source>
        <dbReference type="EMBL" id="CAC5398115.1"/>
    </source>
</evidence>
<dbReference type="AlphaFoldDB" id="A0A6J8CQA9"/>
<reference evidence="1 2" key="1">
    <citation type="submission" date="2020-06" db="EMBL/GenBank/DDBJ databases">
        <authorList>
            <person name="Li R."/>
            <person name="Bekaert M."/>
        </authorList>
    </citation>
    <scope>NUCLEOTIDE SEQUENCE [LARGE SCALE GENOMIC DNA]</scope>
    <source>
        <strain evidence="2">wild</strain>
    </source>
</reference>
<protein>
    <submittedName>
        <fullName evidence="1">Mytilin-1</fullName>
    </submittedName>
</protein>
<keyword evidence="2" id="KW-1185">Reference proteome</keyword>
<sequence>MKALQIENMSSEDSDSEYYSIIVTRPLSWVSSEFRQLIQRLDRKYDRMLNAQGKRLKSRKTIALVHDNDSNNFQNGKAVIAIADKVINFYDHSTECVGKLMCIIAALPQSKRNQMLNNPLGVLTKIATDNGQDRDSLLYAEAKKLLADYPNIGHVLNAAKYGHSVKDNNVCALMYSKCPYDPKELLDTMDITTLLSKNVFRKVLADAIEYNQTQVGMPQAHNRDKRSCDDDALDESCTALGTTCGVVTTGCAICTFFTFGACAALCGEATVGTCGAAVAGCTGAKAVCR</sequence>
<proteinExistence type="predicted"/>